<dbReference type="SUPFAM" id="SSF53756">
    <property type="entry name" value="UDP-Glycosyltransferase/glycogen phosphorylase"/>
    <property type="match status" value="1"/>
</dbReference>
<dbReference type="Gene3D" id="3.40.50.2000">
    <property type="entry name" value="Glycogen Phosphorylase B"/>
    <property type="match status" value="1"/>
</dbReference>
<reference evidence="2" key="2">
    <citation type="submission" date="2020-09" db="EMBL/GenBank/DDBJ databases">
        <authorList>
            <person name="Sun Q."/>
            <person name="Kim S."/>
        </authorList>
    </citation>
    <scope>NUCLEOTIDE SEQUENCE</scope>
    <source>
        <strain evidence="2">KCTC 42651</strain>
    </source>
</reference>
<sequence>MPQSEDPLAEGDRLVREGERQKAVEAYDAAVDGAPLTARARAADVLLELGRMDAALERAEAAWRLAPEAPEALLLMGRIAWRARAVREALTCLDRIPETSPLWPAAQAERAEALLAARRADEAYEDLRSALKQHSDKPALWLALGHVLMTLDRLEEAEDAYRQTVDRLPTSGRGLAGLAEVCLRLGRPEEAVAASERAVEMSHGSPVARTVLANALIAVGRHEEGWAAYESRFDAYAIDHRVGVKPRSFEAPNWDGSDLTDSSILVWGEGSPSDEVCFAALLPQLVALSPTPLVLECDPRLQVLFERSFPDAEVVARTTPPATELTDRFLNWQSAIGGLAHRLKAYRNGYAAMPRGYLTVDDGKRERWRSRWTGDAGARVIGVAWRHPDADADRRSVPFRPLLDALSASGRVLVSLQRGMTDDERTTADGRMQIEPDWDVNDVDDLAARAAACDVVVTVDSLVAHLAAGSGIDTRVMLDAGADARWGAGRAQTPWYPTTRLYWQDAGGGWTRMIKRMGAAVDGS</sequence>
<reference evidence="2" key="1">
    <citation type="journal article" date="2014" name="Int. J. Syst. Evol. Microbiol.">
        <title>Complete genome sequence of Corynebacterium casei LMG S-19264T (=DSM 44701T), isolated from a smear-ripened cheese.</title>
        <authorList>
            <consortium name="US DOE Joint Genome Institute (JGI-PGF)"/>
            <person name="Walter F."/>
            <person name="Albersmeier A."/>
            <person name="Kalinowski J."/>
            <person name="Ruckert C."/>
        </authorList>
    </citation>
    <scope>NUCLEOTIDE SEQUENCE</scope>
    <source>
        <strain evidence="2">KCTC 42651</strain>
    </source>
</reference>
<evidence type="ECO:0008006" key="4">
    <source>
        <dbReference type="Google" id="ProtNLM"/>
    </source>
</evidence>
<dbReference type="PROSITE" id="PS50005">
    <property type="entry name" value="TPR"/>
    <property type="match status" value="1"/>
</dbReference>
<protein>
    <recommendedName>
        <fullName evidence="4">Tetratricopeptide repeat protein</fullName>
    </recommendedName>
</protein>
<dbReference type="InterPro" id="IPR019734">
    <property type="entry name" value="TPR_rpt"/>
</dbReference>
<dbReference type="AlphaFoldDB" id="A0A918XXG6"/>
<dbReference type="Pfam" id="PF13181">
    <property type="entry name" value="TPR_8"/>
    <property type="match status" value="1"/>
</dbReference>
<gene>
    <name evidence="2" type="ORF">GCM10017083_54400</name>
</gene>
<keyword evidence="1" id="KW-0802">TPR repeat</keyword>
<dbReference type="Proteomes" id="UP000630353">
    <property type="component" value="Unassembled WGS sequence"/>
</dbReference>
<dbReference type="RefSeq" id="WP_189995720.1">
    <property type="nucleotide sequence ID" value="NZ_BMZS01000017.1"/>
</dbReference>
<dbReference type="PANTHER" id="PTHR12558:SF13">
    <property type="entry name" value="CELL DIVISION CYCLE PROTEIN 27 HOMOLOG"/>
    <property type="match status" value="1"/>
</dbReference>
<feature type="repeat" description="TPR" evidence="1">
    <location>
        <begin position="138"/>
        <end position="171"/>
    </location>
</feature>
<keyword evidence="3" id="KW-1185">Reference proteome</keyword>
<evidence type="ECO:0000313" key="3">
    <source>
        <dbReference type="Proteomes" id="UP000630353"/>
    </source>
</evidence>
<dbReference type="InterPro" id="IPR011990">
    <property type="entry name" value="TPR-like_helical_dom_sf"/>
</dbReference>
<dbReference type="EMBL" id="BMZS01000017">
    <property type="protein sequence ID" value="GHD63708.1"/>
    <property type="molecule type" value="Genomic_DNA"/>
</dbReference>
<organism evidence="2 3">
    <name type="scientific">Thalassobaculum fulvum</name>
    <dbReference type="NCBI Taxonomy" id="1633335"/>
    <lineage>
        <taxon>Bacteria</taxon>
        <taxon>Pseudomonadati</taxon>
        <taxon>Pseudomonadota</taxon>
        <taxon>Alphaproteobacteria</taxon>
        <taxon>Rhodospirillales</taxon>
        <taxon>Thalassobaculaceae</taxon>
        <taxon>Thalassobaculum</taxon>
    </lineage>
</organism>
<dbReference type="SMART" id="SM00028">
    <property type="entry name" value="TPR"/>
    <property type="match status" value="4"/>
</dbReference>
<evidence type="ECO:0000256" key="1">
    <source>
        <dbReference type="PROSITE-ProRule" id="PRU00339"/>
    </source>
</evidence>
<dbReference type="PANTHER" id="PTHR12558">
    <property type="entry name" value="CELL DIVISION CYCLE 16,23,27"/>
    <property type="match status" value="1"/>
</dbReference>
<proteinExistence type="predicted"/>
<dbReference type="Pfam" id="PF14559">
    <property type="entry name" value="TPR_19"/>
    <property type="match status" value="2"/>
</dbReference>
<comment type="caution">
    <text evidence="2">The sequence shown here is derived from an EMBL/GenBank/DDBJ whole genome shotgun (WGS) entry which is preliminary data.</text>
</comment>
<dbReference type="Gene3D" id="1.25.40.10">
    <property type="entry name" value="Tetratricopeptide repeat domain"/>
    <property type="match status" value="1"/>
</dbReference>
<accession>A0A918XXG6</accession>
<evidence type="ECO:0000313" key="2">
    <source>
        <dbReference type="EMBL" id="GHD63708.1"/>
    </source>
</evidence>
<name>A0A918XXG6_9PROT</name>
<dbReference type="SUPFAM" id="SSF48452">
    <property type="entry name" value="TPR-like"/>
    <property type="match status" value="1"/>
</dbReference>